<proteinExistence type="inferred from homology"/>
<protein>
    <recommendedName>
        <fullName evidence="6">Ribosomal protein S11</fullName>
    </recommendedName>
</protein>
<dbReference type="GO" id="GO:0005840">
    <property type="term" value="C:ribosome"/>
    <property type="evidence" value="ECO:0007669"/>
    <property type="project" value="UniProtKB-KW"/>
</dbReference>
<accession>A0A8H3FEF6</accession>
<comment type="caution">
    <text evidence="4">The sequence shown here is derived from an EMBL/GenBank/DDBJ whole genome shotgun (WGS) entry which is preliminary data.</text>
</comment>
<comment type="similarity">
    <text evidence="1">Belongs to the universal ribosomal protein uS11 family.</text>
</comment>
<dbReference type="InterPro" id="IPR001971">
    <property type="entry name" value="Ribosomal_uS11"/>
</dbReference>
<dbReference type="OrthoDB" id="1654884at2759"/>
<evidence type="ECO:0008006" key="6">
    <source>
        <dbReference type="Google" id="ProtNLM"/>
    </source>
</evidence>
<evidence type="ECO:0000313" key="4">
    <source>
        <dbReference type="EMBL" id="CAF9923101.1"/>
    </source>
</evidence>
<name>A0A8H3FEF6_9LECA</name>
<dbReference type="GO" id="GO:0006412">
    <property type="term" value="P:translation"/>
    <property type="evidence" value="ECO:0007669"/>
    <property type="project" value="InterPro"/>
</dbReference>
<dbReference type="GO" id="GO:0003735">
    <property type="term" value="F:structural constituent of ribosome"/>
    <property type="evidence" value="ECO:0007669"/>
    <property type="project" value="InterPro"/>
</dbReference>
<evidence type="ECO:0000256" key="1">
    <source>
        <dbReference type="ARBA" id="ARBA00006194"/>
    </source>
</evidence>
<dbReference type="InterPro" id="IPR036967">
    <property type="entry name" value="Ribosomal_uS11_sf"/>
</dbReference>
<evidence type="ECO:0000256" key="3">
    <source>
        <dbReference type="ARBA" id="ARBA00023274"/>
    </source>
</evidence>
<dbReference type="Proteomes" id="UP000664534">
    <property type="component" value="Unassembled WGS sequence"/>
</dbReference>
<organism evidence="4 5">
    <name type="scientific">Imshaugia aleurites</name>
    <dbReference type="NCBI Taxonomy" id="172621"/>
    <lineage>
        <taxon>Eukaryota</taxon>
        <taxon>Fungi</taxon>
        <taxon>Dikarya</taxon>
        <taxon>Ascomycota</taxon>
        <taxon>Pezizomycotina</taxon>
        <taxon>Lecanoromycetes</taxon>
        <taxon>OSLEUM clade</taxon>
        <taxon>Lecanoromycetidae</taxon>
        <taxon>Lecanorales</taxon>
        <taxon>Lecanorineae</taxon>
        <taxon>Parmeliaceae</taxon>
        <taxon>Imshaugia</taxon>
    </lineage>
</organism>
<evidence type="ECO:0000313" key="5">
    <source>
        <dbReference type="Proteomes" id="UP000664534"/>
    </source>
</evidence>
<dbReference type="GO" id="GO:1990904">
    <property type="term" value="C:ribonucleoprotein complex"/>
    <property type="evidence" value="ECO:0007669"/>
    <property type="project" value="UniProtKB-KW"/>
</dbReference>
<dbReference type="AlphaFoldDB" id="A0A8H3FEF6"/>
<keyword evidence="2" id="KW-0689">Ribosomal protein</keyword>
<dbReference type="EMBL" id="CAJPDT010000032">
    <property type="protein sequence ID" value="CAF9923101.1"/>
    <property type="molecule type" value="Genomic_DNA"/>
</dbReference>
<keyword evidence="5" id="KW-1185">Reference proteome</keyword>
<dbReference type="HAMAP" id="MF_01310">
    <property type="entry name" value="Ribosomal_uS11"/>
    <property type="match status" value="1"/>
</dbReference>
<reference evidence="4" key="1">
    <citation type="submission" date="2021-03" db="EMBL/GenBank/DDBJ databases">
        <authorList>
            <person name="Tagirdzhanova G."/>
        </authorList>
    </citation>
    <scope>NUCLEOTIDE SEQUENCE</scope>
</reference>
<keyword evidence="3" id="KW-0687">Ribonucleoprotein</keyword>
<dbReference type="SUPFAM" id="SSF53137">
    <property type="entry name" value="Translational machinery components"/>
    <property type="match status" value="1"/>
</dbReference>
<sequence>MKRSPFQLPSIGSVCLTCRQRIAHGSPPYWISQKRLLTTTSLDRADANPTSTSSPSTASLARLSQSFASPFPSLSNDPIIPAGLARKHSPSLTNTPIVRPHHLHIYATRHNCHITLTAGNRDPIISVSSGNIGFKKAQRGSYDAAYQLGAYVMGLIKNQAMLDEKYQGKGGQIRQLEVVLRDFGPGREAVSKILLGSEGRALRSRIVRVMDGTRLKFGGTRSKKPRRLG</sequence>
<dbReference type="Gene3D" id="3.30.420.80">
    <property type="entry name" value="Ribosomal protein S11"/>
    <property type="match status" value="1"/>
</dbReference>
<gene>
    <name evidence="4" type="ORF">IMSHALPRED_005852</name>
</gene>
<evidence type="ECO:0000256" key="2">
    <source>
        <dbReference type="ARBA" id="ARBA00022980"/>
    </source>
</evidence>
<dbReference type="PANTHER" id="PTHR11759">
    <property type="entry name" value="40S RIBOSOMAL PROTEIN S14/30S RIBOSOMAL PROTEIN S11"/>
    <property type="match status" value="1"/>
</dbReference>